<evidence type="ECO:0000313" key="2">
    <source>
        <dbReference type="Proteomes" id="UP000669605"/>
    </source>
</evidence>
<proteinExistence type="predicted"/>
<reference evidence="1 2" key="1">
    <citation type="journal article" date="2020" name="Curr. Microbiol.">
        <title>Tepidiphilus baoligensis sp. nov., a Novel Bacterium of the Family Hydrogenophilaceae Isolated from an Oil Reservoir.</title>
        <authorList>
            <person name="Zhang X."/>
            <person name="Wang G."/>
            <person name="Ma X."/>
            <person name="Yu J."/>
            <person name="You J."/>
            <person name="Xue Y."/>
            <person name="Ma Y."/>
        </authorList>
    </citation>
    <scope>NUCLEOTIDE SEQUENCE [LARGE SCALE GENOMIC DNA]</scope>
    <source>
        <strain evidence="1 2">B18-69</strain>
    </source>
</reference>
<name>A0ABX1QMC9_9PROT</name>
<dbReference type="RefSeq" id="WP_169115805.1">
    <property type="nucleotide sequence ID" value="NZ_JAAAUB010000006.1"/>
</dbReference>
<dbReference type="Proteomes" id="UP000669605">
    <property type="component" value="Unassembled WGS sequence"/>
</dbReference>
<sequence length="78" mass="8680">MATIDFKNVPTDVPLAVENIDRLAARATELATAFHGCISKIQQQVAEARGRFSREVEEVVRETETAPRTITPWTRPAT</sequence>
<organism evidence="1 2">
    <name type="scientific">Tepidiphilus baoligensis</name>
    <dbReference type="NCBI Taxonomy" id="2698687"/>
    <lineage>
        <taxon>Bacteria</taxon>
        <taxon>Pseudomonadati</taxon>
        <taxon>Pseudomonadota</taxon>
        <taxon>Hydrogenophilia</taxon>
        <taxon>Hydrogenophilales</taxon>
        <taxon>Hydrogenophilaceae</taxon>
        <taxon>Tepidiphilus</taxon>
    </lineage>
</organism>
<gene>
    <name evidence="1" type="ORF">GV368_05520</name>
</gene>
<comment type="caution">
    <text evidence="1">The sequence shown here is derived from an EMBL/GenBank/DDBJ whole genome shotgun (WGS) entry which is preliminary data.</text>
</comment>
<protein>
    <submittedName>
        <fullName evidence="1">Uncharacterized protein</fullName>
    </submittedName>
</protein>
<evidence type="ECO:0000313" key="1">
    <source>
        <dbReference type="EMBL" id="NMH16571.1"/>
    </source>
</evidence>
<keyword evidence="2" id="KW-1185">Reference proteome</keyword>
<accession>A0ABX1QMC9</accession>
<dbReference type="EMBL" id="JAAAUB010000006">
    <property type="protein sequence ID" value="NMH16571.1"/>
    <property type="molecule type" value="Genomic_DNA"/>
</dbReference>